<organism evidence="1 2">
    <name type="scientific">Gilvimarinus algae</name>
    <dbReference type="NCBI Taxonomy" id="3058037"/>
    <lineage>
        <taxon>Bacteria</taxon>
        <taxon>Pseudomonadati</taxon>
        <taxon>Pseudomonadota</taxon>
        <taxon>Gammaproteobacteria</taxon>
        <taxon>Cellvibrionales</taxon>
        <taxon>Cellvibrionaceae</taxon>
        <taxon>Gilvimarinus</taxon>
    </lineage>
</organism>
<accession>A0ABT8TEP5</accession>
<proteinExistence type="predicted"/>
<evidence type="ECO:0000313" key="1">
    <source>
        <dbReference type="EMBL" id="MDO3382518.1"/>
    </source>
</evidence>
<dbReference type="EMBL" id="JAULRT010000052">
    <property type="protein sequence ID" value="MDO3382518.1"/>
    <property type="molecule type" value="Genomic_DNA"/>
</dbReference>
<evidence type="ECO:0008006" key="3">
    <source>
        <dbReference type="Google" id="ProtNLM"/>
    </source>
</evidence>
<dbReference type="Proteomes" id="UP001168380">
    <property type="component" value="Unassembled WGS sequence"/>
</dbReference>
<protein>
    <recommendedName>
        <fullName evidence="3">Lipoprotein</fullName>
    </recommendedName>
</protein>
<comment type="caution">
    <text evidence="1">The sequence shown here is derived from an EMBL/GenBank/DDBJ whole genome shotgun (WGS) entry which is preliminary data.</text>
</comment>
<evidence type="ECO:0000313" key="2">
    <source>
        <dbReference type="Proteomes" id="UP001168380"/>
    </source>
</evidence>
<keyword evidence="2" id="KW-1185">Reference proteome</keyword>
<name>A0ABT8TEP5_9GAMM</name>
<gene>
    <name evidence="1" type="ORF">QWI16_10075</name>
</gene>
<sequence>MSYFRPFSLTAIVCTALLLNACQTKEPLPPTSAELVVFAHNVQDAAVEDLTVLASCSALGGPVADQASAVRESWQFTNTELLSRSEALILADQPDVVNWDERLYSLSSVFKVRDLGDRVSDRLNLSQRGPDAQKAVCRRELDRVESARYTELDANAALSQTLLSDYPPLADNIVGVSDIRDRFNRWPEPGRSFFSVSQSLQANCSGNSRIITLLNQWPLESYAHYCNQAPAALVSCEWGECRQQDPTAPDRESE</sequence>
<reference evidence="1" key="1">
    <citation type="submission" date="2023-07" db="EMBL/GenBank/DDBJ databases">
        <title>Gilvimarinus algae sp. nov., isolated from the surface of Kelp.</title>
        <authorList>
            <person name="Sun Y.Y."/>
            <person name="Gong Y."/>
            <person name="Du Z.J."/>
        </authorList>
    </citation>
    <scope>NUCLEOTIDE SEQUENCE</scope>
    <source>
        <strain evidence="1">SDUM040014</strain>
    </source>
</reference>
<dbReference type="RefSeq" id="WP_302712821.1">
    <property type="nucleotide sequence ID" value="NZ_JAULRT010000052.1"/>
</dbReference>